<dbReference type="SUPFAM" id="SSF54616">
    <property type="entry name" value="DNA-binding domain of Mlu1-box binding protein MBP1"/>
    <property type="match status" value="1"/>
</dbReference>
<feature type="domain" description="HTH APSES-type" evidence="2">
    <location>
        <begin position="113"/>
        <end position="231"/>
    </location>
</feature>
<feature type="compositionally biased region" description="Low complexity" evidence="1">
    <location>
        <begin position="356"/>
        <end position="370"/>
    </location>
</feature>
<feature type="region of interest" description="Disordered" evidence="1">
    <location>
        <begin position="439"/>
        <end position="460"/>
    </location>
</feature>
<feature type="compositionally biased region" description="Basic residues" evidence="1">
    <location>
        <begin position="302"/>
        <end position="318"/>
    </location>
</feature>
<protein>
    <recommendedName>
        <fullName evidence="2">HTH APSES-type domain-containing protein</fullName>
    </recommendedName>
</protein>
<dbReference type="Proteomes" id="UP000275385">
    <property type="component" value="Unassembled WGS sequence"/>
</dbReference>
<dbReference type="PANTHER" id="PTHR43828">
    <property type="entry name" value="ASPARAGINASE"/>
    <property type="match status" value="1"/>
</dbReference>
<sequence length="597" mass="66759">MVSLAALLNPAGSEPPDSLPQYYTTPRSSSPGLSYSEGSPFLPNRYRQQRFEKQKMGKDHAGHSKSKAKGAVNFPPFEDLDDKSLREIRRYDVRPFGSIQTNCRHIPYNSEKKDFFDKTGRESFEVFQYTFRVPNDETEYTVMWDYNVGLVRMTPFFKCCNYPKTTPAKMLNMNPGLRDITHSITGGSIMAQGYWMPFSCARAVCATFCHHISGALIPIFGPRFPEQCIPPDSPDHGRMCIDPAIVEESTQEAERFRKLYSEQSSLALSNSPRQLQPRRNNTNAFSSPASAITYDYNSSPYSRRRHQRFGTGRGRGRGRGGLESPYGTETDDNEVSSGPETGCGDVDVRDLPRHGYPYTPVPSVRSVTSSGWTPHNMPEMQPRHPHPQQQPRYGCSNTREQGHHPQHNANPWLSAVPRLPGYAPPAPAIHTRLHHTTLPHPPILPSHTVPSTMTKRPRTRADYPDTDHEYDGGVESQGNSPTHSHLPTIRSLREIINDHRGILPLPTVSSTMAERNAAMLLMNLSMTEKVEAQGTREIAQEVQRVMDQVKEKTRPEDESKEGSASRVGSTPETGKSKENGEESDGAGAGKRKRASSM</sequence>
<dbReference type="PANTHER" id="PTHR43828:SF5">
    <property type="entry name" value="TRANSCRIPTIONAL REPRESSOR XBP1"/>
    <property type="match status" value="1"/>
</dbReference>
<evidence type="ECO:0000313" key="3">
    <source>
        <dbReference type="EMBL" id="RKU42153.1"/>
    </source>
</evidence>
<gene>
    <name evidence="3" type="ORF">DL546_000041</name>
</gene>
<name>A0A420Y2P6_9PEZI</name>
<dbReference type="InterPro" id="IPR003163">
    <property type="entry name" value="Tscrpt_reg_HTH_APSES-type"/>
</dbReference>
<proteinExistence type="predicted"/>
<feature type="compositionally biased region" description="Polar residues" evidence="1">
    <location>
        <begin position="267"/>
        <end position="301"/>
    </location>
</feature>
<dbReference type="GO" id="GO:0033309">
    <property type="term" value="C:SBF transcription complex"/>
    <property type="evidence" value="ECO:0007669"/>
    <property type="project" value="TreeGrafter"/>
</dbReference>
<evidence type="ECO:0000259" key="2">
    <source>
        <dbReference type="PROSITE" id="PS51299"/>
    </source>
</evidence>
<keyword evidence="4" id="KW-1185">Reference proteome</keyword>
<dbReference type="InterPro" id="IPR036887">
    <property type="entry name" value="HTH_APSES_sf"/>
</dbReference>
<dbReference type="AlphaFoldDB" id="A0A420Y2P6"/>
<dbReference type="GO" id="GO:0003677">
    <property type="term" value="F:DNA binding"/>
    <property type="evidence" value="ECO:0007669"/>
    <property type="project" value="InterPro"/>
</dbReference>
<dbReference type="GO" id="GO:0030907">
    <property type="term" value="C:MBF transcription complex"/>
    <property type="evidence" value="ECO:0007669"/>
    <property type="project" value="TreeGrafter"/>
</dbReference>
<evidence type="ECO:0000313" key="4">
    <source>
        <dbReference type="Proteomes" id="UP000275385"/>
    </source>
</evidence>
<reference evidence="3 4" key="1">
    <citation type="submission" date="2018-08" db="EMBL/GenBank/DDBJ databases">
        <title>Draft genome of the lignicolous fungus Coniochaeta pulveracea.</title>
        <authorList>
            <person name="Borstlap C.J."/>
            <person name="De Witt R.N."/>
            <person name="Botha A."/>
            <person name="Volschenk H."/>
        </authorList>
    </citation>
    <scope>NUCLEOTIDE SEQUENCE [LARGE SCALE GENOMIC DNA]</scope>
    <source>
        <strain evidence="3 4">CAB683</strain>
    </source>
</reference>
<dbReference type="InterPro" id="IPR051642">
    <property type="entry name" value="SWI6-like"/>
</dbReference>
<comment type="caution">
    <text evidence="3">The sequence shown here is derived from an EMBL/GenBank/DDBJ whole genome shotgun (WGS) entry which is preliminary data.</text>
</comment>
<dbReference type="OrthoDB" id="5562739at2759"/>
<evidence type="ECO:0000256" key="1">
    <source>
        <dbReference type="SAM" id="MobiDB-lite"/>
    </source>
</evidence>
<dbReference type="GO" id="GO:0000981">
    <property type="term" value="F:DNA-binding transcription factor activity, RNA polymerase II-specific"/>
    <property type="evidence" value="ECO:0007669"/>
    <property type="project" value="UniProtKB-ARBA"/>
</dbReference>
<feature type="region of interest" description="Disordered" evidence="1">
    <location>
        <begin position="267"/>
        <end position="393"/>
    </location>
</feature>
<dbReference type="STRING" id="177199.A0A420Y2P6"/>
<dbReference type="EMBL" id="QVQW01000060">
    <property type="protein sequence ID" value="RKU42153.1"/>
    <property type="molecule type" value="Genomic_DNA"/>
</dbReference>
<feature type="compositionally biased region" description="Low complexity" evidence="1">
    <location>
        <begin position="28"/>
        <end position="40"/>
    </location>
</feature>
<feature type="region of interest" description="Disordered" evidence="1">
    <location>
        <begin position="547"/>
        <end position="597"/>
    </location>
</feature>
<dbReference type="Gene3D" id="3.10.260.10">
    <property type="entry name" value="Transcription regulator HTH, APSES-type DNA-binding domain"/>
    <property type="match status" value="1"/>
</dbReference>
<feature type="region of interest" description="Disordered" evidence="1">
    <location>
        <begin position="1"/>
        <end position="74"/>
    </location>
</feature>
<dbReference type="PROSITE" id="PS51299">
    <property type="entry name" value="HTH_APSES"/>
    <property type="match status" value="1"/>
</dbReference>
<feature type="compositionally biased region" description="Basic and acidic residues" evidence="1">
    <location>
        <begin position="49"/>
        <end position="62"/>
    </location>
</feature>
<accession>A0A420Y2P6</accession>
<feature type="compositionally biased region" description="Basic and acidic residues" evidence="1">
    <location>
        <begin position="547"/>
        <end position="563"/>
    </location>
</feature>
<organism evidence="3 4">
    <name type="scientific">Coniochaeta pulveracea</name>
    <dbReference type="NCBI Taxonomy" id="177199"/>
    <lineage>
        <taxon>Eukaryota</taxon>
        <taxon>Fungi</taxon>
        <taxon>Dikarya</taxon>
        <taxon>Ascomycota</taxon>
        <taxon>Pezizomycotina</taxon>
        <taxon>Sordariomycetes</taxon>
        <taxon>Sordariomycetidae</taxon>
        <taxon>Coniochaetales</taxon>
        <taxon>Coniochaetaceae</taxon>
        <taxon>Coniochaeta</taxon>
    </lineage>
</organism>